<keyword evidence="3" id="KW-1185">Reference proteome</keyword>
<evidence type="ECO:0000313" key="2">
    <source>
        <dbReference type="EMBL" id="MBD7913499.1"/>
    </source>
</evidence>
<dbReference type="Pfam" id="PF02810">
    <property type="entry name" value="SEC-C"/>
    <property type="match status" value="1"/>
</dbReference>
<dbReference type="InterPro" id="IPR004027">
    <property type="entry name" value="SEC_C_motif"/>
</dbReference>
<name>A0ABR8PZA2_9CLOT</name>
<proteinExistence type="predicted"/>
<dbReference type="SUPFAM" id="SSF103642">
    <property type="entry name" value="Sec-C motif"/>
    <property type="match status" value="1"/>
</dbReference>
<dbReference type="PANTHER" id="PTHR33747">
    <property type="entry name" value="UPF0225 PROTEIN SCO1677"/>
    <property type="match status" value="1"/>
</dbReference>
<comment type="caution">
    <text evidence="2">The sequence shown here is derived from an EMBL/GenBank/DDBJ whole genome shotgun (WGS) entry which is preliminary data.</text>
</comment>
<dbReference type="Gene3D" id="3.10.450.50">
    <property type="match status" value="1"/>
</dbReference>
<feature type="region of interest" description="Disordered" evidence="1">
    <location>
        <begin position="356"/>
        <end position="376"/>
    </location>
</feature>
<dbReference type="Proteomes" id="UP000627781">
    <property type="component" value="Unassembled WGS sequence"/>
</dbReference>
<reference evidence="2 3" key="1">
    <citation type="submission" date="2020-08" db="EMBL/GenBank/DDBJ databases">
        <title>A Genomic Blueprint of the Chicken Gut Microbiome.</title>
        <authorList>
            <person name="Gilroy R."/>
            <person name="Ravi A."/>
            <person name="Getino M."/>
            <person name="Pursley I."/>
            <person name="Horton D.L."/>
            <person name="Alikhan N.-F."/>
            <person name="Baker D."/>
            <person name="Gharbi K."/>
            <person name="Hall N."/>
            <person name="Watson M."/>
            <person name="Adriaenssens E.M."/>
            <person name="Foster-Nyarko E."/>
            <person name="Jarju S."/>
            <person name="Secka A."/>
            <person name="Antonio M."/>
            <person name="Oren A."/>
            <person name="Chaudhuri R."/>
            <person name="La Ragione R.M."/>
            <person name="Hildebrand F."/>
            <person name="Pallen M.J."/>
        </authorList>
    </citation>
    <scope>NUCLEOTIDE SEQUENCE [LARGE SCALE GENOMIC DNA]</scope>
    <source>
        <strain evidence="2 3">Sa3CVN1</strain>
    </source>
</reference>
<gene>
    <name evidence="2" type="ORF">H9661_19305</name>
</gene>
<protein>
    <submittedName>
        <fullName evidence="2">SEC-C domain-containing protein</fullName>
    </submittedName>
</protein>
<dbReference type="EMBL" id="JACSRA010000061">
    <property type="protein sequence ID" value="MBD7913499.1"/>
    <property type="molecule type" value="Genomic_DNA"/>
</dbReference>
<dbReference type="RefSeq" id="WP_191770428.1">
    <property type="nucleotide sequence ID" value="NZ_JACSRA010000061.1"/>
</dbReference>
<sequence>MQDKKYYYDEQIKSYFYKEYIDSFSKVKRKLNDTSLNSLLSNETKQVLVEIAKRIELKGYSKLGKDGLVSLIADNIMLEIPTILGDLTYKEIVFLEGLCKVDFNEYKFNIEELNLIGGLCSLGIMAKLSIEDKLYLAVAKEVKEPIKELLSNEEYMESLKQRSKGIAYIDGLMIHYGMLEGSDLYKLISESNSSFLNKEDLDFYLNYIFRSYEAFPEANSIIHPYVLDPEGVYGELRARQNVPYNYDNAEYFISLGEDLKSAFGKEMDLLRALLLSNNVEESKVDFLIIELIFNIKNEIGTLSIVNLLENNGVVFTEGSKESDELVTAVAEVYNSTPIWTLKGSTPLELEDRRKTVVKKEKEPGRNEPCPCGSGKKYKKCCGK</sequence>
<evidence type="ECO:0000313" key="3">
    <source>
        <dbReference type="Proteomes" id="UP000627781"/>
    </source>
</evidence>
<organism evidence="2 3">
    <name type="scientific">Clostridium cibarium</name>
    <dbReference type="NCBI Taxonomy" id="2762247"/>
    <lineage>
        <taxon>Bacteria</taxon>
        <taxon>Bacillati</taxon>
        <taxon>Bacillota</taxon>
        <taxon>Clostridia</taxon>
        <taxon>Eubacteriales</taxon>
        <taxon>Clostridiaceae</taxon>
        <taxon>Clostridium</taxon>
    </lineage>
</organism>
<accession>A0ABR8PZA2</accession>
<feature type="compositionally biased region" description="Basic and acidic residues" evidence="1">
    <location>
        <begin position="356"/>
        <end position="365"/>
    </location>
</feature>
<dbReference type="PANTHER" id="PTHR33747:SF1">
    <property type="entry name" value="ADENYLATE CYCLASE-ASSOCIATED CAP C-TERMINAL DOMAIN-CONTAINING PROTEIN"/>
    <property type="match status" value="1"/>
</dbReference>
<evidence type="ECO:0000256" key="1">
    <source>
        <dbReference type="SAM" id="MobiDB-lite"/>
    </source>
</evidence>